<gene>
    <name evidence="1" type="ORF">NCTC10718_00134</name>
</gene>
<reference evidence="1 2" key="1">
    <citation type="submission" date="2018-06" db="EMBL/GenBank/DDBJ databases">
        <authorList>
            <consortium name="Pathogen Informatics"/>
            <person name="Doyle S."/>
        </authorList>
    </citation>
    <scope>NUCLEOTIDE SEQUENCE [LARGE SCALE GENOMIC DNA]</scope>
    <source>
        <strain evidence="1 2">NCTC10718</strain>
    </source>
</reference>
<evidence type="ECO:0000313" key="1">
    <source>
        <dbReference type="EMBL" id="SUF67484.1"/>
    </source>
</evidence>
<dbReference type="EMBL" id="UGWQ01000001">
    <property type="protein sequence ID" value="SUF67484.1"/>
    <property type="molecule type" value="Genomic_DNA"/>
</dbReference>
<evidence type="ECO:0000313" key="2">
    <source>
        <dbReference type="Proteomes" id="UP000254332"/>
    </source>
</evidence>
<protein>
    <submittedName>
        <fullName evidence="1">Uncharacterized protein</fullName>
    </submittedName>
</protein>
<proteinExistence type="predicted"/>
<dbReference type="AlphaFoldDB" id="A0A379QR36"/>
<accession>A0A379QR36</accession>
<organism evidence="1 2">
    <name type="scientific">Salmonella enterica</name>
    <name type="common">Salmonella choleraesuis</name>
    <dbReference type="NCBI Taxonomy" id="28901"/>
    <lineage>
        <taxon>Bacteria</taxon>
        <taxon>Pseudomonadati</taxon>
        <taxon>Pseudomonadota</taxon>
        <taxon>Gammaproteobacteria</taxon>
        <taxon>Enterobacterales</taxon>
        <taxon>Enterobacteriaceae</taxon>
        <taxon>Salmonella</taxon>
    </lineage>
</organism>
<name>A0A379QR36_SALER</name>
<dbReference type="Proteomes" id="UP000254332">
    <property type="component" value="Unassembled WGS sequence"/>
</dbReference>
<sequence length="292" mass="33682">MKTYPIRQEWLTLEEAADVLKQHDIALLPADLFRHALHKNLTLSVWFQSPVLLRPLTPTCQFACINNEGEFCRPSRRQKTMPFSRPERPGPQMRETCCTLWDLPLIGLERLLIQQKMAHSLVCPCPQRGHCCREAGIVVRHTEGRYYQLCEPKPLREIALELIEQRGKLPTPFHQFMARLYRRHPASLPARLRMPFCYPSASLPEDTLLVIRKTQLEAFLKQHLPEGKPRVTTALSRLLWLACKKNPQLDDELLAHPYKLLNIFESWAQEEGLRVSLNGDTLKSALSRGAPD</sequence>